<dbReference type="Proteomes" id="UP000189670">
    <property type="component" value="Unassembled WGS sequence"/>
</dbReference>
<evidence type="ECO:0000313" key="2">
    <source>
        <dbReference type="EMBL" id="ETR72231.1"/>
    </source>
</evidence>
<name>A0A1V1PBK7_9BACT</name>
<keyword evidence="1" id="KW-0175">Coiled coil</keyword>
<protein>
    <submittedName>
        <fullName evidence="2">Uncharacterized protein</fullName>
    </submittedName>
</protein>
<sequence>MLARWHSEICHHNKEAPLDTIFYEYIIHFPDDTIRNYRVEIGKKTRRIIHTDIEIKDAAEWTNLEYCQCDNCPLDKVEYPKCPIAHNLYSLIEIFKDRISYEEVTVEILSNQRSYKKQTTLQIALQSLFGILMAASDCPNMKFLSSMAIFHLPFASFEETILRASSFYLLKQYFQKTCNQYYDFSMDGLKKQYEAVEMVNQALLERIQSIETEGDASLNAINTLNAFAQMFSLQYELDLASIQYVFTDPDE</sequence>
<dbReference type="AlphaFoldDB" id="A0A1V1PBK7"/>
<accession>A0A1V1PBK7</accession>
<reference evidence="3" key="1">
    <citation type="submission" date="2012-11" db="EMBL/GenBank/DDBJ databases">
        <authorList>
            <person name="Lucero-Rivera Y.E."/>
            <person name="Tovar-Ramirez D."/>
        </authorList>
    </citation>
    <scope>NUCLEOTIDE SEQUENCE [LARGE SCALE GENOMIC DNA]</scope>
    <source>
        <strain evidence="3">Araruama</strain>
    </source>
</reference>
<evidence type="ECO:0000313" key="3">
    <source>
        <dbReference type="Proteomes" id="UP000189670"/>
    </source>
</evidence>
<organism evidence="2 3">
    <name type="scientific">Candidatus Magnetoglobus multicellularis str. Araruama</name>
    <dbReference type="NCBI Taxonomy" id="890399"/>
    <lineage>
        <taxon>Bacteria</taxon>
        <taxon>Pseudomonadati</taxon>
        <taxon>Thermodesulfobacteriota</taxon>
        <taxon>Desulfobacteria</taxon>
        <taxon>Desulfobacterales</taxon>
        <taxon>Desulfobacteraceae</taxon>
        <taxon>Candidatus Magnetoglobus</taxon>
    </lineage>
</organism>
<comment type="caution">
    <text evidence="2">The sequence shown here is derived from an EMBL/GenBank/DDBJ whole genome shotgun (WGS) entry which is preliminary data.</text>
</comment>
<feature type="coiled-coil region" evidence="1">
    <location>
        <begin position="186"/>
        <end position="213"/>
    </location>
</feature>
<dbReference type="EMBL" id="ATBP01000169">
    <property type="protein sequence ID" value="ETR72231.1"/>
    <property type="molecule type" value="Genomic_DNA"/>
</dbReference>
<evidence type="ECO:0000256" key="1">
    <source>
        <dbReference type="SAM" id="Coils"/>
    </source>
</evidence>
<dbReference type="Pfam" id="PF21842">
    <property type="entry name" value="DUF6901"/>
    <property type="match status" value="1"/>
</dbReference>
<proteinExistence type="predicted"/>
<gene>
    <name evidence="2" type="ORF">OMM_01879</name>
</gene>
<dbReference type="InterPro" id="IPR054196">
    <property type="entry name" value="DUF6901"/>
</dbReference>